<sequence>MRDTERKPDTVQTTDQRWVAQAAAGDESAFRELYRSHVRPVYWIAHGLLGSPADAEDVTQETFVTAWRKLPGLELQGESLLPWLATICRFQAANRLRQRLRDRAHTTDAVDDSIPSTISVEEQVITAALAARIAAEVGTLNDLDREIFRLCATEGYAYQAAAEQLGVSHAIVRNRLSRVRTRLRGAVKEASDA</sequence>
<evidence type="ECO:0000259" key="7">
    <source>
        <dbReference type="Pfam" id="PF04542"/>
    </source>
</evidence>
<evidence type="ECO:0000256" key="5">
    <source>
        <dbReference type="ARBA" id="ARBA00023163"/>
    </source>
</evidence>
<accession>A0ABS4WQT2</accession>
<organism evidence="9 10">
    <name type="scientific">Microbacterium phyllosphaerae</name>
    <dbReference type="NCBI Taxonomy" id="124798"/>
    <lineage>
        <taxon>Bacteria</taxon>
        <taxon>Bacillati</taxon>
        <taxon>Actinomycetota</taxon>
        <taxon>Actinomycetes</taxon>
        <taxon>Micrococcales</taxon>
        <taxon>Microbacteriaceae</taxon>
        <taxon>Microbacterium</taxon>
    </lineage>
</organism>
<evidence type="ECO:0000256" key="6">
    <source>
        <dbReference type="RuleBase" id="RU000716"/>
    </source>
</evidence>
<comment type="similarity">
    <text evidence="1 6">Belongs to the sigma-70 factor family. ECF subfamily.</text>
</comment>
<dbReference type="InterPro" id="IPR039425">
    <property type="entry name" value="RNA_pol_sigma-70-like"/>
</dbReference>
<evidence type="ECO:0000256" key="4">
    <source>
        <dbReference type="ARBA" id="ARBA00023125"/>
    </source>
</evidence>
<evidence type="ECO:0000313" key="9">
    <source>
        <dbReference type="EMBL" id="MBP2378570.1"/>
    </source>
</evidence>
<reference evidence="9 10" key="1">
    <citation type="submission" date="2021-03" db="EMBL/GenBank/DDBJ databases">
        <title>Sequencing the genomes of 1000 actinobacteria strains.</title>
        <authorList>
            <person name="Klenk H.-P."/>
        </authorList>
    </citation>
    <scope>NUCLEOTIDE SEQUENCE [LARGE SCALE GENOMIC DNA]</scope>
    <source>
        <strain evidence="9 10">DSM 13468</strain>
    </source>
</reference>
<dbReference type="RefSeq" id="WP_259159330.1">
    <property type="nucleotide sequence ID" value="NZ_BAAAIO010000001.1"/>
</dbReference>
<keyword evidence="3 6" id="KW-0731">Sigma factor</keyword>
<dbReference type="PANTHER" id="PTHR43133">
    <property type="entry name" value="RNA POLYMERASE ECF-TYPE SIGMA FACTO"/>
    <property type="match status" value="1"/>
</dbReference>
<comment type="caution">
    <text evidence="9">The sequence shown here is derived from an EMBL/GenBank/DDBJ whole genome shotgun (WGS) entry which is preliminary data.</text>
</comment>
<evidence type="ECO:0000313" key="10">
    <source>
        <dbReference type="Proteomes" id="UP000703720"/>
    </source>
</evidence>
<dbReference type="InterPro" id="IPR013249">
    <property type="entry name" value="RNA_pol_sigma70_r4_t2"/>
</dbReference>
<dbReference type="Gene3D" id="1.10.10.10">
    <property type="entry name" value="Winged helix-like DNA-binding domain superfamily/Winged helix DNA-binding domain"/>
    <property type="match status" value="1"/>
</dbReference>
<keyword evidence="4 6" id="KW-0238">DNA-binding</keyword>
<evidence type="ECO:0000256" key="3">
    <source>
        <dbReference type="ARBA" id="ARBA00023082"/>
    </source>
</evidence>
<evidence type="ECO:0000256" key="2">
    <source>
        <dbReference type="ARBA" id="ARBA00023015"/>
    </source>
</evidence>
<dbReference type="Proteomes" id="UP000703720">
    <property type="component" value="Unassembled WGS sequence"/>
</dbReference>
<dbReference type="EMBL" id="JAGIOA010000001">
    <property type="protein sequence ID" value="MBP2378570.1"/>
    <property type="molecule type" value="Genomic_DNA"/>
</dbReference>
<feature type="domain" description="RNA polymerase sigma-70 region 2" evidence="7">
    <location>
        <begin position="33"/>
        <end position="99"/>
    </location>
</feature>
<dbReference type="Pfam" id="PF08281">
    <property type="entry name" value="Sigma70_r4_2"/>
    <property type="match status" value="1"/>
</dbReference>
<proteinExistence type="inferred from homology"/>
<keyword evidence="2 6" id="KW-0805">Transcription regulation</keyword>
<keyword evidence="5 6" id="KW-0804">Transcription</keyword>
<evidence type="ECO:0000259" key="8">
    <source>
        <dbReference type="Pfam" id="PF08281"/>
    </source>
</evidence>
<dbReference type="InterPro" id="IPR014284">
    <property type="entry name" value="RNA_pol_sigma-70_dom"/>
</dbReference>
<protein>
    <recommendedName>
        <fullName evidence="6">RNA polymerase sigma factor</fullName>
    </recommendedName>
</protein>
<dbReference type="InterPro" id="IPR000838">
    <property type="entry name" value="RNA_pol_sigma70_ECF_CS"/>
</dbReference>
<dbReference type="InterPro" id="IPR036388">
    <property type="entry name" value="WH-like_DNA-bd_sf"/>
</dbReference>
<dbReference type="SUPFAM" id="SSF88946">
    <property type="entry name" value="Sigma2 domain of RNA polymerase sigma factors"/>
    <property type="match status" value="1"/>
</dbReference>
<dbReference type="PROSITE" id="PS01063">
    <property type="entry name" value="SIGMA70_ECF"/>
    <property type="match status" value="1"/>
</dbReference>
<name>A0ABS4WQT2_9MICO</name>
<dbReference type="InterPro" id="IPR013324">
    <property type="entry name" value="RNA_pol_sigma_r3/r4-like"/>
</dbReference>
<dbReference type="SUPFAM" id="SSF88659">
    <property type="entry name" value="Sigma3 and sigma4 domains of RNA polymerase sigma factors"/>
    <property type="match status" value="1"/>
</dbReference>
<dbReference type="NCBIfam" id="TIGR02937">
    <property type="entry name" value="sigma70-ECF"/>
    <property type="match status" value="1"/>
</dbReference>
<dbReference type="InterPro" id="IPR013325">
    <property type="entry name" value="RNA_pol_sigma_r2"/>
</dbReference>
<keyword evidence="10" id="KW-1185">Reference proteome</keyword>
<dbReference type="InterPro" id="IPR007627">
    <property type="entry name" value="RNA_pol_sigma70_r2"/>
</dbReference>
<evidence type="ECO:0000256" key="1">
    <source>
        <dbReference type="ARBA" id="ARBA00010641"/>
    </source>
</evidence>
<feature type="domain" description="RNA polymerase sigma factor 70 region 4 type 2" evidence="8">
    <location>
        <begin position="133"/>
        <end position="183"/>
    </location>
</feature>
<dbReference type="Gene3D" id="1.10.1740.10">
    <property type="match status" value="1"/>
</dbReference>
<dbReference type="Pfam" id="PF04542">
    <property type="entry name" value="Sigma70_r2"/>
    <property type="match status" value="1"/>
</dbReference>
<dbReference type="PANTHER" id="PTHR43133:SF25">
    <property type="entry name" value="RNA POLYMERASE SIGMA FACTOR RFAY-RELATED"/>
    <property type="match status" value="1"/>
</dbReference>
<gene>
    <name evidence="9" type="ORF">JOF42_002065</name>
</gene>